<dbReference type="SUPFAM" id="SSF48452">
    <property type="entry name" value="TPR-like"/>
    <property type="match status" value="2"/>
</dbReference>
<protein>
    <submittedName>
        <fullName evidence="1">Uncharacterized protein</fullName>
    </submittedName>
</protein>
<dbReference type="PANTHER" id="PTHR44809:SF1">
    <property type="entry name" value="PROTEIN O-MANNOSYL-TRANSFERASE TMTC1"/>
    <property type="match status" value="1"/>
</dbReference>
<gene>
    <name evidence="1" type="ORF">METZ01_LOCUS53382</name>
</gene>
<dbReference type="InterPro" id="IPR052943">
    <property type="entry name" value="TMTC_O-mannosyl-trnsfr"/>
</dbReference>
<dbReference type="PROSITE" id="PS50005">
    <property type="entry name" value="TPR"/>
    <property type="match status" value="3"/>
</dbReference>
<evidence type="ECO:0000313" key="1">
    <source>
        <dbReference type="EMBL" id="SVA00528.1"/>
    </source>
</evidence>
<reference evidence="1" key="1">
    <citation type="submission" date="2018-05" db="EMBL/GenBank/DDBJ databases">
        <authorList>
            <person name="Lanie J.A."/>
            <person name="Ng W.-L."/>
            <person name="Kazmierczak K.M."/>
            <person name="Andrzejewski T.M."/>
            <person name="Davidsen T.M."/>
            <person name="Wayne K.J."/>
            <person name="Tettelin H."/>
            <person name="Glass J.I."/>
            <person name="Rusch D."/>
            <person name="Podicherti R."/>
            <person name="Tsui H.-C.T."/>
            <person name="Winkler M.E."/>
        </authorList>
    </citation>
    <scope>NUCLEOTIDE SEQUENCE</scope>
</reference>
<dbReference type="InterPro" id="IPR019734">
    <property type="entry name" value="TPR_rpt"/>
</dbReference>
<dbReference type="InterPro" id="IPR011990">
    <property type="entry name" value="TPR-like_helical_dom_sf"/>
</dbReference>
<organism evidence="1">
    <name type="scientific">marine metagenome</name>
    <dbReference type="NCBI Taxonomy" id="408172"/>
    <lineage>
        <taxon>unclassified sequences</taxon>
        <taxon>metagenomes</taxon>
        <taxon>ecological metagenomes</taxon>
    </lineage>
</organism>
<name>A0A381SB46_9ZZZZ</name>
<dbReference type="EMBL" id="UINC01002812">
    <property type="protein sequence ID" value="SVA00528.1"/>
    <property type="molecule type" value="Genomic_DNA"/>
</dbReference>
<dbReference type="SUPFAM" id="SSF52540">
    <property type="entry name" value="P-loop containing nucleoside triphosphate hydrolases"/>
    <property type="match status" value="1"/>
</dbReference>
<accession>A0A381SB46</accession>
<dbReference type="Pfam" id="PF13181">
    <property type="entry name" value="TPR_8"/>
    <property type="match status" value="1"/>
</dbReference>
<dbReference type="Gene3D" id="3.40.50.300">
    <property type="entry name" value="P-loop containing nucleotide triphosphate hydrolases"/>
    <property type="match status" value="1"/>
</dbReference>
<feature type="non-terminal residue" evidence="1">
    <location>
        <position position="1"/>
    </location>
</feature>
<dbReference type="AlphaFoldDB" id="A0A381SB46"/>
<proteinExistence type="predicted"/>
<dbReference type="PANTHER" id="PTHR44809">
    <property type="match status" value="1"/>
</dbReference>
<sequence>VSQEKDIQVSVKEAYGNAVSLLESGNYELAEKQLAEILINYPNDPNALRLSGVSSIDQGKPEIALIPLQKALKIAPDFSQAHEDLGTAWFLLGDLNKSEVCLNAALKLDPSKFSTWKSLGDLLSDQGKEDEANKAYEKALSTNNKYSDLTKAMTLVRKGQIGEAEKIYKQILKDDPKNVDALRLLALLVTKGGSVDQGIMILTKCTEIAPDYALAWGNLANMYRQKEGYENLDKSIYCFKKATELRPNWAEGWAGLGTVYTRSSLHEEGIVAYQKSISIKEGQPRVHLSLGHVYKTTGKQNQSIQSYKDAINHFEMFGEAYWSLANLKTYSFSEEEIKLMKLQLTKEDLPEREKVHFLFALGKAYEDRKDYKISFNYYDQGNDLNRGRSTYDPKAVETVSRRIINFFDDDFIKDKVNWGHVAPDPIFIVGLPRSGSTLIEQILSSHSQAEGTMELPNILNMARKLGSGTKDQTAYPEVLSTLSKGEIESLGKQYLSETEFIRSSFPFFIDKMPNNFSHIGLIHLILPHAKIIDARRNPLDTCFSCYKQLFARGQMFTYDLSEIARYYVNYIKLMDHWDEILPGKVHKVVYEDMVQNQEEETRKLLDYCNLPFEEECLKFYETKRAVKTASSEQVRQPIYKQSVQLWQNYEEFIDQLKIGLSPLKTRFDIPD</sequence>
<dbReference type="Pfam" id="PF14559">
    <property type="entry name" value="TPR_19"/>
    <property type="match status" value="1"/>
</dbReference>
<dbReference type="Pfam" id="PF13432">
    <property type="entry name" value="TPR_16"/>
    <property type="match status" value="1"/>
</dbReference>
<dbReference type="InterPro" id="IPR027417">
    <property type="entry name" value="P-loop_NTPase"/>
</dbReference>
<dbReference type="Gene3D" id="1.25.40.10">
    <property type="entry name" value="Tetratricopeptide repeat domain"/>
    <property type="match status" value="2"/>
</dbReference>
<dbReference type="Pfam" id="PF13469">
    <property type="entry name" value="Sulfotransfer_3"/>
    <property type="match status" value="1"/>
</dbReference>
<dbReference type="SMART" id="SM00028">
    <property type="entry name" value="TPR"/>
    <property type="match status" value="9"/>
</dbReference>